<dbReference type="EMBL" id="CP089285">
    <property type="protein sequence ID" value="UTO56803.1"/>
    <property type="molecule type" value="Genomic_DNA"/>
</dbReference>
<name>A0A9Q9BTV9_9RICK</name>
<keyword evidence="6" id="KW-0456">Lyase</keyword>
<protein>
    <submittedName>
        <fullName evidence="6">Heme lyase CcmF/NrfE family subunit</fullName>
    </submittedName>
</protein>
<dbReference type="Pfam" id="PF01578">
    <property type="entry name" value="Cytochrom_C_asm"/>
    <property type="match status" value="1"/>
</dbReference>
<dbReference type="GO" id="GO:0016020">
    <property type="term" value="C:membrane"/>
    <property type="evidence" value="ECO:0007669"/>
    <property type="project" value="InterPro"/>
</dbReference>
<evidence type="ECO:0000313" key="7">
    <source>
        <dbReference type="EMBL" id="UTO56803.1"/>
    </source>
</evidence>
<dbReference type="GO" id="GO:0015232">
    <property type="term" value="F:heme transmembrane transporter activity"/>
    <property type="evidence" value="ECO:0007669"/>
    <property type="project" value="InterPro"/>
</dbReference>
<evidence type="ECO:0000256" key="2">
    <source>
        <dbReference type="ARBA" id="ARBA00022748"/>
    </source>
</evidence>
<feature type="transmembrane region" description="Helical" evidence="3">
    <location>
        <begin position="304"/>
        <end position="325"/>
    </location>
</feature>
<feature type="transmembrane region" description="Helical" evidence="3">
    <location>
        <begin position="381"/>
        <end position="405"/>
    </location>
</feature>
<keyword evidence="9" id="KW-1185">Reference proteome</keyword>
<evidence type="ECO:0000256" key="3">
    <source>
        <dbReference type="SAM" id="Phobius"/>
    </source>
</evidence>
<dbReference type="Proteomes" id="UP001059822">
    <property type="component" value="Chromosome"/>
</dbReference>
<sequence>MLDFVGNLSLPLLVTCILSAIYPAVSYLSFTLSKIITYVIFCFATLAMGLLIYVHITDNFSFCNVYYNSHTTKPLIYKICGVWGNYEGSILLWLWILSVHALLLELLLKSEDLKKVAISIQHLLYCGFSLFIMTTSNPFTKMTTVELDGLGFNPMLQDIGLAIHPPILFFGYVGFSTVFSITLSSVMVRKRAQEWACIISPWVLTSWSFLTCGIALGSWWAYRELGWGGFWFWDPVENSSLMPWLLGVALIHAITLVRKFNICCSFAYVLSIFTFGFSLIGTFLVRSGILVSVHTFANDPERGIYILLLIGVIISTSVVILMIFFRGSKENYCFSYISKITAIMINNILLLTAFFVVFIGTIYPIILELLTDEVISVGSQYYNIIFGGLVVVLLLLMGFVWELDWQESNNSKISFKLYLLIILTIFSLILFKGIAAGILLLSILLIVLSLKDYSSKIQLFRIPLTSSIKLAISLHTKYYSMFISHMGFSILVLGIICSTVLQETKEQYMKANSRVNIYGLEIVLSKLTFIKKDNYEAIRGLFVIKDNDRIIGKLLPENRFYIVEGTRNTESSIYHNGLSDIYIIIGDIDVHKGIAVKIYYKPYVNLVWIGFFMIAFGGIIGVILLKRRLYNKLINRLED</sequence>
<keyword evidence="3" id="KW-0812">Transmembrane</keyword>
<dbReference type="PANTHER" id="PTHR43653">
    <property type="entry name" value="CYTOCHROME C ASSEMBLY PROTEIN-RELATED"/>
    <property type="match status" value="1"/>
</dbReference>
<feature type="transmembrane region" description="Helical" evidence="3">
    <location>
        <begin position="195"/>
        <end position="221"/>
    </location>
</feature>
<dbReference type="PANTHER" id="PTHR43653:SF1">
    <property type="entry name" value="CYTOCHROME C-TYPE BIOGENESIS PROTEIN CCMF"/>
    <property type="match status" value="1"/>
</dbReference>
<keyword evidence="3" id="KW-0472">Membrane</keyword>
<dbReference type="Pfam" id="PF16327">
    <property type="entry name" value="CcmF_C"/>
    <property type="match status" value="1"/>
</dbReference>
<dbReference type="AlphaFoldDB" id="A0A9Q9BTV9"/>
<evidence type="ECO:0000313" key="8">
    <source>
        <dbReference type="Proteomes" id="UP001059822"/>
    </source>
</evidence>
<accession>A0A9Q9BTV9</accession>
<dbReference type="GO" id="GO:0017004">
    <property type="term" value="P:cytochrome complex assembly"/>
    <property type="evidence" value="ECO:0007669"/>
    <property type="project" value="UniProtKB-KW"/>
</dbReference>
<feature type="transmembrane region" description="Helical" evidence="3">
    <location>
        <begin position="265"/>
        <end position="284"/>
    </location>
</feature>
<feature type="domain" description="Cytochrome c-type biogenesis protein CcmF C-terminal" evidence="5">
    <location>
        <begin position="307"/>
        <end position="621"/>
    </location>
</feature>
<feature type="transmembrane region" description="Helical" evidence="3">
    <location>
        <begin position="159"/>
        <end position="183"/>
    </location>
</feature>
<dbReference type="EMBL" id="CP089286">
    <property type="protein sequence ID" value="UTO55887.1"/>
    <property type="molecule type" value="Genomic_DNA"/>
</dbReference>
<feature type="transmembrane region" description="Helical" evidence="3">
    <location>
        <begin position="478"/>
        <end position="501"/>
    </location>
</feature>
<feature type="transmembrane region" description="Helical" evidence="3">
    <location>
        <begin position="241"/>
        <end position="258"/>
    </location>
</feature>
<keyword evidence="3" id="KW-1133">Transmembrane helix</keyword>
<feature type="transmembrane region" description="Helical" evidence="3">
    <location>
        <begin position="120"/>
        <end position="139"/>
    </location>
</feature>
<organism evidence="6 8">
    <name type="scientific">Neoehrlichia mikurensis</name>
    <dbReference type="NCBI Taxonomy" id="89586"/>
    <lineage>
        <taxon>Bacteria</taxon>
        <taxon>Pseudomonadati</taxon>
        <taxon>Pseudomonadota</taxon>
        <taxon>Alphaproteobacteria</taxon>
        <taxon>Rickettsiales</taxon>
        <taxon>Anaplasmataceae</taxon>
        <taxon>Candidatus Neoehrlichia</taxon>
    </lineage>
</organism>
<dbReference type="InterPro" id="IPR002541">
    <property type="entry name" value="Cyt_c_assembly"/>
</dbReference>
<evidence type="ECO:0000313" key="6">
    <source>
        <dbReference type="EMBL" id="UTO55887.1"/>
    </source>
</evidence>
<feature type="domain" description="Cytochrome c assembly protein" evidence="4">
    <location>
        <begin position="83"/>
        <end position="287"/>
    </location>
</feature>
<dbReference type="RefSeq" id="WP_218194365.1">
    <property type="nucleotide sequence ID" value="NZ_CP054597.1"/>
</dbReference>
<evidence type="ECO:0000313" key="9">
    <source>
        <dbReference type="Proteomes" id="UP001059985"/>
    </source>
</evidence>
<evidence type="ECO:0000256" key="1">
    <source>
        <dbReference type="ARBA" id="ARBA00009186"/>
    </source>
</evidence>
<reference evidence="6" key="1">
    <citation type="journal article" date="2022" name="Microorganisms">
        <title>Assembly and Comparison of Ca. Neoehrlichia mikurensis Genomes.</title>
        <authorList>
            <person name="Azagi T."/>
            <person name="Dirks R.P."/>
            <person name="Yebra-Pimentel E.S."/>
            <person name="Schaap P.J."/>
            <person name="Koehorst J.J."/>
            <person name="Esser H.J."/>
            <person name="Sprong H."/>
        </authorList>
    </citation>
    <scope>NUCLEOTIDE SEQUENCE</scope>
    <source>
        <strain evidence="7">18-2804</strain>
        <strain evidence="6">18-2837</strain>
    </source>
</reference>
<feature type="transmembrane region" description="Helical" evidence="3">
    <location>
        <begin position="606"/>
        <end position="625"/>
    </location>
</feature>
<dbReference type="InterPro" id="IPR032523">
    <property type="entry name" value="CcmF_C"/>
</dbReference>
<proteinExistence type="inferred from homology"/>
<feature type="transmembrane region" description="Helical" evidence="3">
    <location>
        <begin position="90"/>
        <end position="108"/>
    </location>
</feature>
<dbReference type="Proteomes" id="UP001059985">
    <property type="component" value="Chromosome"/>
</dbReference>
<feature type="transmembrane region" description="Helical" evidence="3">
    <location>
        <begin position="345"/>
        <end position="366"/>
    </location>
</feature>
<dbReference type="InterPro" id="IPR003567">
    <property type="entry name" value="Cyt_c_biogenesis"/>
</dbReference>
<feature type="transmembrane region" description="Helical" evidence="3">
    <location>
        <begin position="35"/>
        <end position="56"/>
    </location>
</feature>
<feature type="transmembrane region" description="Helical" evidence="3">
    <location>
        <begin position="6"/>
        <end position="28"/>
    </location>
</feature>
<gene>
    <name evidence="7" type="ORF">LUA81_02370</name>
    <name evidence="6" type="ORF">LUA82_02390</name>
</gene>
<dbReference type="GO" id="GO:0016829">
    <property type="term" value="F:lyase activity"/>
    <property type="evidence" value="ECO:0007669"/>
    <property type="project" value="UniProtKB-KW"/>
</dbReference>
<evidence type="ECO:0000259" key="5">
    <source>
        <dbReference type="Pfam" id="PF16327"/>
    </source>
</evidence>
<feature type="transmembrane region" description="Helical" evidence="3">
    <location>
        <begin position="417"/>
        <end position="450"/>
    </location>
</feature>
<dbReference type="GO" id="GO:0020037">
    <property type="term" value="F:heme binding"/>
    <property type="evidence" value="ECO:0007669"/>
    <property type="project" value="InterPro"/>
</dbReference>
<keyword evidence="2" id="KW-0201">Cytochrome c-type biogenesis</keyword>
<comment type="similarity">
    <text evidence="1">Belongs to the CcmF/CycK/Ccl1/NrfE/CcsA family.</text>
</comment>
<evidence type="ECO:0000259" key="4">
    <source>
        <dbReference type="Pfam" id="PF01578"/>
    </source>
</evidence>